<accession>A0A6A6TKK4</accession>
<sequence>MSVKRRGRSTSSIKALEALATGRGFEEISGTHDGGDAKKQNAQLRHPGPCCNASCNQWVSRSCIRTFRRGVALSISVRSIPRVSLQVNTLTDVRSWDITLAGLCEELCSKVKEEQFPIDVITGRYFLEVPKYDHQRGARLVTLRIYAALGDASCCVSAWKKRPPHKKRHSD</sequence>
<protein>
    <submittedName>
        <fullName evidence="1">Uncharacterized protein</fullName>
    </submittedName>
</protein>
<organism evidence="1 2">
    <name type="scientific">Lophiostoma macrostomum CBS 122681</name>
    <dbReference type="NCBI Taxonomy" id="1314788"/>
    <lineage>
        <taxon>Eukaryota</taxon>
        <taxon>Fungi</taxon>
        <taxon>Dikarya</taxon>
        <taxon>Ascomycota</taxon>
        <taxon>Pezizomycotina</taxon>
        <taxon>Dothideomycetes</taxon>
        <taxon>Pleosporomycetidae</taxon>
        <taxon>Pleosporales</taxon>
        <taxon>Lophiostomataceae</taxon>
        <taxon>Lophiostoma</taxon>
    </lineage>
</organism>
<proteinExistence type="predicted"/>
<gene>
    <name evidence="1" type="ORF">K491DRAFT_196927</name>
</gene>
<name>A0A6A6TKK4_9PLEO</name>
<reference evidence="1" key="1">
    <citation type="journal article" date="2020" name="Stud. Mycol.">
        <title>101 Dothideomycetes genomes: a test case for predicting lifestyles and emergence of pathogens.</title>
        <authorList>
            <person name="Haridas S."/>
            <person name="Albert R."/>
            <person name="Binder M."/>
            <person name="Bloem J."/>
            <person name="Labutti K."/>
            <person name="Salamov A."/>
            <person name="Andreopoulos B."/>
            <person name="Baker S."/>
            <person name="Barry K."/>
            <person name="Bills G."/>
            <person name="Bluhm B."/>
            <person name="Cannon C."/>
            <person name="Castanera R."/>
            <person name="Culley D."/>
            <person name="Daum C."/>
            <person name="Ezra D."/>
            <person name="Gonzalez J."/>
            <person name="Henrissat B."/>
            <person name="Kuo A."/>
            <person name="Liang C."/>
            <person name="Lipzen A."/>
            <person name="Lutzoni F."/>
            <person name="Magnuson J."/>
            <person name="Mondo S."/>
            <person name="Nolan M."/>
            <person name="Ohm R."/>
            <person name="Pangilinan J."/>
            <person name="Park H.-J."/>
            <person name="Ramirez L."/>
            <person name="Alfaro M."/>
            <person name="Sun H."/>
            <person name="Tritt A."/>
            <person name="Yoshinaga Y."/>
            <person name="Zwiers L.-H."/>
            <person name="Turgeon B."/>
            <person name="Goodwin S."/>
            <person name="Spatafora J."/>
            <person name="Crous P."/>
            <person name="Grigoriev I."/>
        </authorList>
    </citation>
    <scope>NUCLEOTIDE SEQUENCE</scope>
    <source>
        <strain evidence="1">CBS 122681</strain>
    </source>
</reference>
<evidence type="ECO:0000313" key="2">
    <source>
        <dbReference type="Proteomes" id="UP000799324"/>
    </source>
</evidence>
<dbReference type="EMBL" id="MU004307">
    <property type="protein sequence ID" value="KAF2659468.1"/>
    <property type="molecule type" value="Genomic_DNA"/>
</dbReference>
<dbReference type="AlphaFoldDB" id="A0A6A6TKK4"/>
<keyword evidence="2" id="KW-1185">Reference proteome</keyword>
<dbReference type="Proteomes" id="UP000799324">
    <property type="component" value="Unassembled WGS sequence"/>
</dbReference>
<evidence type="ECO:0000313" key="1">
    <source>
        <dbReference type="EMBL" id="KAF2659468.1"/>
    </source>
</evidence>